<dbReference type="Pfam" id="PF03845">
    <property type="entry name" value="Spore_permease"/>
    <property type="match status" value="1"/>
</dbReference>
<keyword evidence="9" id="KW-1185">Reference proteome</keyword>
<dbReference type="NCBIfam" id="TIGR00912">
    <property type="entry name" value="2A0309"/>
    <property type="match status" value="1"/>
</dbReference>
<dbReference type="GO" id="GO:0016020">
    <property type="term" value="C:membrane"/>
    <property type="evidence" value="ECO:0007669"/>
    <property type="project" value="UniProtKB-SubCell"/>
</dbReference>
<dbReference type="PANTHER" id="PTHR34975">
    <property type="entry name" value="SPORE GERMINATION PROTEIN A2"/>
    <property type="match status" value="1"/>
</dbReference>
<organism evidence="8 9">
    <name type="scientific">Rossellomorea marisflavi</name>
    <dbReference type="NCBI Taxonomy" id="189381"/>
    <lineage>
        <taxon>Bacteria</taxon>
        <taxon>Bacillati</taxon>
        <taxon>Bacillota</taxon>
        <taxon>Bacilli</taxon>
        <taxon>Bacillales</taxon>
        <taxon>Bacillaceae</taxon>
        <taxon>Rossellomorea</taxon>
    </lineage>
</organism>
<evidence type="ECO:0000313" key="9">
    <source>
        <dbReference type="Proteomes" id="UP000037405"/>
    </source>
</evidence>
<dbReference type="OrthoDB" id="2446105at2"/>
<comment type="caution">
    <text evidence="8">The sequence shown here is derived from an EMBL/GenBank/DDBJ whole genome shotgun (WGS) entry which is preliminary data.</text>
</comment>
<dbReference type="RefSeq" id="WP_053426882.1">
    <property type="nucleotide sequence ID" value="NZ_JAMQJB010000003.1"/>
</dbReference>
<evidence type="ECO:0000313" key="8">
    <source>
        <dbReference type="EMBL" id="KON91692.1"/>
    </source>
</evidence>
<dbReference type="GO" id="GO:0009847">
    <property type="term" value="P:spore germination"/>
    <property type="evidence" value="ECO:0007669"/>
    <property type="project" value="InterPro"/>
</dbReference>
<evidence type="ECO:0000256" key="3">
    <source>
        <dbReference type="ARBA" id="ARBA00022448"/>
    </source>
</evidence>
<comment type="subcellular location">
    <subcellularLocation>
        <location evidence="1">Membrane</location>
        <topology evidence="1">Multi-pass membrane protein</topology>
    </subcellularLocation>
</comment>
<accession>A0A0M0GQA1</accession>
<keyword evidence="3" id="KW-0813">Transport</keyword>
<keyword evidence="5" id="KW-0812">Transmembrane</keyword>
<protein>
    <recommendedName>
        <fullName evidence="10">Spore germination protein</fullName>
    </recommendedName>
</protein>
<dbReference type="PATRIC" id="fig|189381.12.peg.935"/>
<keyword evidence="7" id="KW-0472">Membrane</keyword>
<dbReference type="Proteomes" id="UP000037405">
    <property type="component" value="Unassembled WGS sequence"/>
</dbReference>
<keyword evidence="6" id="KW-1133">Transmembrane helix</keyword>
<dbReference type="PANTHER" id="PTHR34975:SF2">
    <property type="entry name" value="SPORE GERMINATION PROTEIN A2"/>
    <property type="match status" value="1"/>
</dbReference>
<evidence type="ECO:0000256" key="4">
    <source>
        <dbReference type="ARBA" id="ARBA00022544"/>
    </source>
</evidence>
<evidence type="ECO:0008006" key="10">
    <source>
        <dbReference type="Google" id="ProtNLM"/>
    </source>
</evidence>
<name>A0A0M0GQA1_9BACI</name>
<keyword evidence="4" id="KW-0309">Germination</keyword>
<comment type="similarity">
    <text evidence="2">Belongs to the amino acid-polyamine-organocation (APC) superfamily. Spore germination protein (SGP) (TC 2.A.3.9) family.</text>
</comment>
<proteinExistence type="inferred from homology"/>
<gene>
    <name evidence="8" type="ORF">AF331_04125</name>
</gene>
<evidence type="ECO:0000256" key="6">
    <source>
        <dbReference type="ARBA" id="ARBA00022989"/>
    </source>
</evidence>
<evidence type="ECO:0000256" key="7">
    <source>
        <dbReference type="ARBA" id="ARBA00023136"/>
    </source>
</evidence>
<evidence type="ECO:0000256" key="5">
    <source>
        <dbReference type="ARBA" id="ARBA00022692"/>
    </source>
</evidence>
<dbReference type="EMBL" id="LGUE01000001">
    <property type="protein sequence ID" value="KON91692.1"/>
    <property type="molecule type" value="Genomic_DNA"/>
</dbReference>
<dbReference type="Gene3D" id="1.20.1740.10">
    <property type="entry name" value="Amino acid/polyamine transporter I"/>
    <property type="match status" value="1"/>
</dbReference>
<evidence type="ECO:0000256" key="1">
    <source>
        <dbReference type="ARBA" id="ARBA00004141"/>
    </source>
</evidence>
<sequence>MMNRNKRTQTQLVFFIIQTQIGVGILGLPYNVFLQSKQDGWISVLIAGLIVQVIITYLWFLSKRFPKQSLFEYSKVITGKYVGTAINMAYITYGVLVTALILMYSTKVIKTWMLIYTPKWILMLLLILTAIYLAKEHVDTISNVYVLVSMLIVFLLIISFVVMGTYPIDYRYLFPVGAHFGLPWIAGAKEAYFSMLGFELLLILYHHFHELGSKAVLKSATLANWIVTIIYMIMMIVSTIVFSPVEIAIVPEPVLYFVKSLNLQIVERIDLVFLSLWIVNVVTSLTSYLFLSIEGTRALFKKKVSKKKATWILFMYASISFSIAVWYKIDEIDTFNHIVMRISYALVCCVPLTMLMVSLLRKKESGVSN</sequence>
<dbReference type="AlphaFoldDB" id="A0A0M0GQA1"/>
<evidence type="ECO:0000256" key="2">
    <source>
        <dbReference type="ARBA" id="ARBA00007998"/>
    </source>
</evidence>
<reference evidence="9" key="1">
    <citation type="submission" date="2015-07" db="EMBL/GenBank/DDBJ databases">
        <title>Fjat-14235 jcm11544.</title>
        <authorList>
            <person name="Liu B."/>
            <person name="Wang J."/>
            <person name="Zhu Y."/>
            <person name="Liu G."/>
            <person name="Chen Q."/>
            <person name="Chen Z."/>
            <person name="Lan J."/>
            <person name="Che J."/>
            <person name="Ge C."/>
            <person name="Shi H."/>
            <person name="Pan Z."/>
            <person name="Liu X."/>
        </authorList>
    </citation>
    <scope>NUCLEOTIDE SEQUENCE [LARGE SCALE GENOMIC DNA]</scope>
    <source>
        <strain evidence="9">JCM 11544</strain>
    </source>
</reference>
<dbReference type="InterPro" id="IPR004761">
    <property type="entry name" value="Spore_GerAB"/>
</dbReference>